<dbReference type="Pfam" id="PF08240">
    <property type="entry name" value="ADH_N"/>
    <property type="match status" value="1"/>
</dbReference>
<keyword evidence="3" id="KW-1185">Reference proteome</keyword>
<dbReference type="Gene3D" id="3.40.50.720">
    <property type="entry name" value="NAD(P)-binding Rossmann-like Domain"/>
    <property type="match status" value="1"/>
</dbReference>
<dbReference type="STRING" id="218821.SAMN05421837_115102"/>
<dbReference type="PANTHER" id="PTHR44013:SF1">
    <property type="entry name" value="ZINC-TYPE ALCOHOL DEHYDROGENASE-LIKE PROTEIN C16A3.02C"/>
    <property type="match status" value="1"/>
</dbReference>
<dbReference type="InterPro" id="IPR020843">
    <property type="entry name" value="ER"/>
</dbReference>
<dbReference type="PANTHER" id="PTHR44013">
    <property type="entry name" value="ZINC-TYPE ALCOHOL DEHYDROGENASE-LIKE PROTEIN C16A3.02C"/>
    <property type="match status" value="1"/>
</dbReference>
<dbReference type="SUPFAM" id="SSF50129">
    <property type="entry name" value="GroES-like"/>
    <property type="match status" value="1"/>
</dbReference>
<dbReference type="Gene3D" id="3.90.180.10">
    <property type="entry name" value="Medium-chain alcohol dehydrogenases, catalytic domain"/>
    <property type="match status" value="1"/>
</dbReference>
<protein>
    <submittedName>
        <fullName evidence="2">NADPH:quinone reductase</fullName>
    </submittedName>
</protein>
<organism evidence="2 3">
    <name type="scientific">Amycolatopsis pretoriensis</name>
    <dbReference type="NCBI Taxonomy" id="218821"/>
    <lineage>
        <taxon>Bacteria</taxon>
        <taxon>Bacillati</taxon>
        <taxon>Actinomycetota</taxon>
        <taxon>Actinomycetes</taxon>
        <taxon>Pseudonocardiales</taxon>
        <taxon>Pseudonocardiaceae</taxon>
        <taxon>Amycolatopsis</taxon>
    </lineage>
</organism>
<dbReference type="SUPFAM" id="SSF51735">
    <property type="entry name" value="NAD(P)-binding Rossmann-fold domains"/>
    <property type="match status" value="1"/>
</dbReference>
<dbReference type="Pfam" id="PF13602">
    <property type="entry name" value="ADH_zinc_N_2"/>
    <property type="match status" value="1"/>
</dbReference>
<feature type="domain" description="Enoyl reductase (ER)" evidence="1">
    <location>
        <begin position="15"/>
        <end position="318"/>
    </location>
</feature>
<dbReference type="InterPro" id="IPR011032">
    <property type="entry name" value="GroES-like_sf"/>
</dbReference>
<proteinExistence type="predicted"/>
<dbReference type="GO" id="GO:0016491">
    <property type="term" value="F:oxidoreductase activity"/>
    <property type="evidence" value="ECO:0007669"/>
    <property type="project" value="InterPro"/>
</dbReference>
<dbReference type="SMART" id="SM00829">
    <property type="entry name" value="PKS_ER"/>
    <property type="match status" value="1"/>
</dbReference>
<reference evidence="3" key="1">
    <citation type="submission" date="2016-10" db="EMBL/GenBank/DDBJ databases">
        <authorList>
            <person name="Varghese N."/>
            <person name="Submissions S."/>
        </authorList>
    </citation>
    <scope>NUCLEOTIDE SEQUENCE [LARGE SCALE GENOMIC DNA]</scope>
    <source>
        <strain evidence="3">DSM 44654</strain>
    </source>
</reference>
<dbReference type="OrthoDB" id="3727682at2"/>
<dbReference type="InterPro" id="IPR036291">
    <property type="entry name" value="NAD(P)-bd_dom_sf"/>
</dbReference>
<name>A0A1H5RJT2_9PSEU</name>
<dbReference type="RefSeq" id="WP_086670709.1">
    <property type="nucleotide sequence ID" value="NZ_FNUJ01000015.1"/>
</dbReference>
<dbReference type="InterPro" id="IPR052733">
    <property type="entry name" value="Chloroplast_QOR"/>
</dbReference>
<evidence type="ECO:0000313" key="2">
    <source>
        <dbReference type="EMBL" id="SEF37751.1"/>
    </source>
</evidence>
<dbReference type="EMBL" id="FNUJ01000015">
    <property type="protein sequence ID" value="SEF37751.1"/>
    <property type="molecule type" value="Genomic_DNA"/>
</dbReference>
<dbReference type="AlphaFoldDB" id="A0A1H5RJT2"/>
<accession>A0A1H5RJT2</accession>
<gene>
    <name evidence="2" type="ORF">SAMN05421837_115102</name>
</gene>
<evidence type="ECO:0000313" key="3">
    <source>
        <dbReference type="Proteomes" id="UP000198878"/>
    </source>
</evidence>
<dbReference type="InterPro" id="IPR013154">
    <property type="entry name" value="ADH-like_N"/>
</dbReference>
<dbReference type="CDD" id="cd08267">
    <property type="entry name" value="MDR1"/>
    <property type="match status" value="1"/>
</dbReference>
<sequence length="325" mass="34059">MTDRTMKAVLFDRYGDPDVLYVGRVPRPEPAPGEVLVRVRAFSVNGGELAARAGKIRLLTGRKFPKRVGLDFTGEVAALGTGTTAFAIGDRVWGVLGRTSGFGSAAEYVTVPADRIGRVPEGLDLVDAAALPVATTAVTALRDKVALRPGERLLVRGAAGGVGNAAVQLGHAYGAEVTALARAANLDFVRGLGATTALDHGTVRLPELGRFDVVLDTAGTGLPDFRRLLAPGGRMVTIAFDLTRPVGSLGYLAVSVRHGRGRVRAFSGNPKRTDFDDLARHVTEGKLAPAVDRVFPLAETAAAHRALEAGGVRGKYVVRVDQAPG</sequence>
<evidence type="ECO:0000259" key="1">
    <source>
        <dbReference type="SMART" id="SM00829"/>
    </source>
</evidence>
<dbReference type="Proteomes" id="UP000198878">
    <property type="component" value="Unassembled WGS sequence"/>
</dbReference>